<evidence type="ECO:0000256" key="5">
    <source>
        <dbReference type="ARBA" id="ARBA00022827"/>
    </source>
</evidence>
<evidence type="ECO:0000313" key="15">
    <source>
        <dbReference type="Proteomes" id="UP001549320"/>
    </source>
</evidence>
<keyword evidence="8 11" id="KW-0408">Iron</keyword>
<evidence type="ECO:0000256" key="2">
    <source>
        <dbReference type="ARBA" id="ARBA00022448"/>
    </source>
</evidence>
<feature type="domain" description="ETF-QO/FixX C-terminal" evidence="12">
    <location>
        <begin position="459"/>
        <end position="564"/>
    </location>
</feature>
<dbReference type="Pfam" id="PF05187">
    <property type="entry name" value="Fer4_ETF_QO"/>
    <property type="match status" value="1"/>
</dbReference>
<dbReference type="RefSeq" id="WP_354444406.1">
    <property type="nucleotide sequence ID" value="NZ_JBEPSH010000005.1"/>
</dbReference>
<evidence type="ECO:0000256" key="3">
    <source>
        <dbReference type="ARBA" id="ARBA00022630"/>
    </source>
</evidence>
<keyword evidence="9 11" id="KW-0411">Iron-sulfur</keyword>
<dbReference type="EMBL" id="JBEPSH010000005">
    <property type="protein sequence ID" value="MET4577759.1"/>
    <property type="molecule type" value="Genomic_DNA"/>
</dbReference>
<evidence type="ECO:0000259" key="12">
    <source>
        <dbReference type="Pfam" id="PF05187"/>
    </source>
</evidence>
<keyword evidence="2 11" id="KW-0813">Transport</keyword>
<keyword evidence="5 11" id="KW-0274">FAD</keyword>
<dbReference type="SUPFAM" id="SSF51905">
    <property type="entry name" value="FAD/NAD(P)-binding domain"/>
    <property type="match status" value="1"/>
</dbReference>
<organism evidence="14 15">
    <name type="scientific">Ottowia thiooxydans</name>
    <dbReference type="NCBI Taxonomy" id="219182"/>
    <lineage>
        <taxon>Bacteria</taxon>
        <taxon>Pseudomonadati</taxon>
        <taxon>Pseudomonadota</taxon>
        <taxon>Betaproteobacteria</taxon>
        <taxon>Burkholderiales</taxon>
        <taxon>Comamonadaceae</taxon>
        <taxon>Ottowia</taxon>
    </lineage>
</organism>
<dbReference type="PRINTS" id="PR00420">
    <property type="entry name" value="RNGMNOXGNASE"/>
</dbReference>
<dbReference type="Gene3D" id="3.30.9.90">
    <property type="match status" value="1"/>
</dbReference>
<reference evidence="14 15" key="1">
    <citation type="submission" date="2024-06" db="EMBL/GenBank/DDBJ databases">
        <title>Sorghum-associated microbial communities from plants grown in Nebraska, USA.</title>
        <authorList>
            <person name="Schachtman D."/>
        </authorList>
    </citation>
    <scope>NUCLEOTIDE SEQUENCE [LARGE SCALE GENOMIC DNA]</scope>
    <source>
        <strain evidence="14 15">2709</strain>
    </source>
</reference>
<evidence type="ECO:0000256" key="10">
    <source>
        <dbReference type="ARBA" id="ARBA00023075"/>
    </source>
</evidence>
<keyword evidence="4 11" id="KW-0479">Metal-binding</keyword>
<comment type="cofactor">
    <cofactor evidence="11">
        <name>[4Fe-4S] cluster</name>
        <dbReference type="ChEBI" id="CHEBI:49883"/>
    </cofactor>
    <text evidence="11">Binds 1 [4Fe-4S] cluster.</text>
</comment>
<name>A0ABV2Q9N8_9BURK</name>
<evidence type="ECO:0000256" key="8">
    <source>
        <dbReference type="ARBA" id="ARBA00023004"/>
    </source>
</evidence>
<evidence type="ECO:0000256" key="4">
    <source>
        <dbReference type="ARBA" id="ARBA00022723"/>
    </source>
</evidence>
<evidence type="ECO:0000256" key="1">
    <source>
        <dbReference type="ARBA" id="ARBA00001974"/>
    </source>
</evidence>
<proteinExistence type="predicted"/>
<evidence type="ECO:0000256" key="6">
    <source>
        <dbReference type="ARBA" id="ARBA00022982"/>
    </source>
</evidence>
<dbReference type="GO" id="GO:0004174">
    <property type="term" value="F:electron-transferring-flavoprotein dehydrogenase activity"/>
    <property type="evidence" value="ECO:0007669"/>
    <property type="project" value="UniProtKB-EC"/>
</dbReference>
<evidence type="ECO:0000256" key="9">
    <source>
        <dbReference type="ARBA" id="ARBA00023014"/>
    </source>
</evidence>
<evidence type="ECO:0000259" key="13">
    <source>
        <dbReference type="Pfam" id="PF21162"/>
    </source>
</evidence>
<sequence length="566" mass="61832">MTPEQIIEQYGPREAMEYDVVIVGGGPAGLSAAIRLKQMAADKGQDISVVVLEKGSEPGAHILSGAVMDPKALTELIPDWKAKGAPLNQPVTDDAYVFLNETDGTRVPNAVLPPFANNHGNYIVSLGNVVRWLATQAEELGVEIFPGFPAAEILYNENGSVKGVATGNMGIGKDGEPTENFQLGMELHAKYTLFAEGSRGHLGRQLIERYKLDANSDPQSYAIGIKEMWEIDPSKHTPGFVMHTAGWPMDELTYGGAFLYHAEGNKVFCGYVVGLNYDNPHLSPFEEFQRWKTHPRVKWYFTDDQGNVNAKRISYGARAITAGGILALPKTVFPGGALVGCDAGYLNVGRIKGSHAAIKTGMLAAEAAYDAVVAGRQHDELAAYPEAFEQSWLAAELNKDRNFKNWFKKGLTVATVMNGFEQFVLRGHIPWTLHRQKPDHVQLKPAAKCKPIAYPRPDGKLTFDRLSSVFISNTNHEENQPAHLTLKDPTVPVRINLAEYAGPESRYCPAGVYEFVPDEAQGAGAQRLQINAQNCVHCKTCDIKDPTQNIVWVTPEGGGGPNYSGM</sequence>
<evidence type="ECO:0000256" key="7">
    <source>
        <dbReference type="ARBA" id="ARBA00023002"/>
    </source>
</evidence>
<comment type="caution">
    <text evidence="14">The sequence shown here is derived from an EMBL/GenBank/DDBJ whole genome shotgun (WGS) entry which is preliminary data.</text>
</comment>
<gene>
    <name evidence="14" type="ORF">ABIE13_002870</name>
</gene>
<keyword evidence="15" id="KW-1185">Reference proteome</keyword>
<keyword evidence="10 11" id="KW-0830">Ubiquinone</keyword>
<dbReference type="Pfam" id="PF21162">
    <property type="entry name" value="ETFQO_UQ-bd"/>
    <property type="match status" value="1"/>
</dbReference>
<comment type="cofactor">
    <cofactor evidence="1 11">
        <name>FAD</name>
        <dbReference type="ChEBI" id="CHEBI:57692"/>
    </cofactor>
</comment>
<keyword evidence="7 11" id="KW-0560">Oxidoreductase</keyword>
<comment type="function">
    <text evidence="11">Accepts electrons from ETF and reduces ubiquinone.</text>
</comment>
<feature type="domain" description="ETF-QO/FixC ubiquinone-binding" evidence="13">
    <location>
        <begin position="221"/>
        <end position="320"/>
    </location>
</feature>
<comment type="catalytic activity">
    <reaction evidence="11">
        <text>a ubiquinone + reduced [electron-transfer flavoprotein] = a ubiquinol + oxidized [electron-transfer flavoprotein] + H(+)</text>
        <dbReference type="Rhea" id="RHEA:24052"/>
        <dbReference type="Rhea" id="RHEA-COMP:9565"/>
        <dbReference type="Rhea" id="RHEA-COMP:9566"/>
        <dbReference type="Rhea" id="RHEA-COMP:10685"/>
        <dbReference type="Rhea" id="RHEA-COMP:10686"/>
        <dbReference type="ChEBI" id="CHEBI:15378"/>
        <dbReference type="ChEBI" id="CHEBI:16389"/>
        <dbReference type="ChEBI" id="CHEBI:17976"/>
        <dbReference type="ChEBI" id="CHEBI:57692"/>
        <dbReference type="ChEBI" id="CHEBI:58307"/>
        <dbReference type="EC" id="1.5.5.1"/>
    </reaction>
</comment>
<dbReference type="PANTHER" id="PTHR10617:SF107">
    <property type="entry name" value="ELECTRON TRANSFER FLAVOPROTEIN-UBIQUINONE OXIDOREDUCTASE, MITOCHONDRIAL"/>
    <property type="match status" value="1"/>
</dbReference>
<evidence type="ECO:0000256" key="11">
    <source>
        <dbReference type="RuleBase" id="RU366068"/>
    </source>
</evidence>
<dbReference type="EC" id="1.5.5.1" evidence="11"/>
<keyword evidence="6 11" id="KW-0249">Electron transport</keyword>
<dbReference type="InterPro" id="IPR040156">
    <property type="entry name" value="ETF-QO"/>
</dbReference>
<evidence type="ECO:0000313" key="14">
    <source>
        <dbReference type="EMBL" id="MET4577759.1"/>
    </source>
</evidence>
<dbReference type="Gene3D" id="3.50.50.60">
    <property type="entry name" value="FAD/NAD(P)-binding domain"/>
    <property type="match status" value="1"/>
</dbReference>
<dbReference type="PANTHER" id="PTHR10617">
    <property type="entry name" value="ELECTRON TRANSFER FLAVOPROTEIN-UBIQUINONE OXIDOREDUCTASE"/>
    <property type="match status" value="1"/>
</dbReference>
<dbReference type="Gene3D" id="3.30.70.20">
    <property type="match status" value="1"/>
</dbReference>
<protein>
    <recommendedName>
        <fullName evidence="11">Electron transfer flavoprotein-ubiquinone oxidoreductase</fullName>
        <shortName evidence="11">ETF-QO</shortName>
        <ecNumber evidence="11">1.5.5.1</ecNumber>
    </recommendedName>
</protein>
<dbReference type="Proteomes" id="UP001549320">
    <property type="component" value="Unassembled WGS sequence"/>
</dbReference>
<dbReference type="SUPFAM" id="SSF54862">
    <property type="entry name" value="4Fe-4S ferredoxins"/>
    <property type="match status" value="1"/>
</dbReference>
<dbReference type="Pfam" id="PF13450">
    <property type="entry name" value="NAD_binding_8"/>
    <property type="match status" value="1"/>
</dbReference>
<accession>A0ABV2Q9N8</accession>
<dbReference type="InterPro" id="IPR049398">
    <property type="entry name" value="ETF-QO/FixC_UQ-bd"/>
</dbReference>
<keyword evidence="3 11" id="KW-0285">Flavoprotein</keyword>
<dbReference type="InterPro" id="IPR007859">
    <property type="entry name" value="ETF-QO/FixX_C"/>
</dbReference>
<dbReference type="InterPro" id="IPR036188">
    <property type="entry name" value="FAD/NAD-bd_sf"/>
</dbReference>
<dbReference type="SUPFAM" id="SSF54373">
    <property type="entry name" value="FAD-linked reductases, C-terminal domain"/>
    <property type="match status" value="1"/>
</dbReference>